<dbReference type="OrthoDB" id="1787473at2"/>
<comment type="caution">
    <text evidence="1">The sequence shown here is derived from an EMBL/GenBank/DDBJ whole genome shotgun (WGS) entry which is preliminary data.</text>
</comment>
<sequence>MSDKELAINALTQMIKSNNEKAEKNRELKDWFHNLNLDLMQAVESLRKNA</sequence>
<dbReference type="AlphaFoldDB" id="A0A9D3AZ87"/>
<keyword evidence="2" id="KW-1185">Reference proteome</keyword>
<dbReference type="EMBL" id="LSRS01000003">
    <property type="protein sequence ID" value="KAF1085573.1"/>
    <property type="molecule type" value="Genomic_DNA"/>
</dbReference>
<evidence type="ECO:0000313" key="1">
    <source>
        <dbReference type="EMBL" id="KAF1085573.1"/>
    </source>
</evidence>
<dbReference type="Proteomes" id="UP000798488">
    <property type="component" value="Unassembled WGS sequence"/>
</dbReference>
<gene>
    <name evidence="1" type="ORF">SPSYN_01716</name>
</gene>
<name>A0A9D3AZ87_9FIRM</name>
<reference evidence="1" key="1">
    <citation type="submission" date="2016-02" db="EMBL/GenBank/DDBJ databases">
        <title>Draft Genome Sequence of Sporotomaculum syntrophicum Strain FB, a Syntrophic Benzoate Degrader.</title>
        <authorList>
            <person name="Nobu M.K."/>
            <person name="Narihiro T."/>
            <person name="Qiu Y.-L."/>
            <person name="Ohashi A."/>
            <person name="Liu W.-T."/>
            <person name="Yuji S."/>
        </authorList>
    </citation>
    <scope>NUCLEOTIDE SEQUENCE</scope>
    <source>
        <strain evidence="1">FB</strain>
    </source>
</reference>
<accession>A0A9D3AZ87</accession>
<protein>
    <submittedName>
        <fullName evidence="1">Uncharacterized protein</fullName>
    </submittedName>
</protein>
<evidence type="ECO:0000313" key="2">
    <source>
        <dbReference type="Proteomes" id="UP000798488"/>
    </source>
</evidence>
<dbReference type="RefSeq" id="WP_161822020.1">
    <property type="nucleotide sequence ID" value="NZ_LSRS01000003.1"/>
</dbReference>
<proteinExistence type="predicted"/>
<organism evidence="1 2">
    <name type="scientific">Sporotomaculum syntrophicum</name>
    <dbReference type="NCBI Taxonomy" id="182264"/>
    <lineage>
        <taxon>Bacteria</taxon>
        <taxon>Bacillati</taxon>
        <taxon>Bacillota</taxon>
        <taxon>Clostridia</taxon>
        <taxon>Eubacteriales</taxon>
        <taxon>Desulfallaceae</taxon>
        <taxon>Sporotomaculum</taxon>
    </lineage>
</organism>